<feature type="transmembrane region" description="Helical" evidence="2">
    <location>
        <begin position="39"/>
        <end position="60"/>
    </location>
</feature>
<dbReference type="EMBL" id="RKLQ01000001">
    <property type="protein sequence ID" value="MBX0303210.1"/>
    <property type="molecule type" value="Genomic_DNA"/>
</dbReference>
<feature type="region of interest" description="Disordered" evidence="1">
    <location>
        <begin position="1"/>
        <end position="24"/>
    </location>
</feature>
<keyword evidence="2" id="KW-0472">Membrane</keyword>
<keyword evidence="5" id="KW-1185">Reference proteome</keyword>
<protein>
    <recommendedName>
        <fullName evidence="3">DUF8060 domain-containing protein</fullName>
    </recommendedName>
</protein>
<dbReference type="Pfam" id="PF26256">
    <property type="entry name" value="DUF8060"/>
    <property type="match status" value="1"/>
</dbReference>
<sequence length="100" mass="11056">MTDDPTATTDEPVDEQSATSWTDEDSADTARRMVRYAQWTAFALLVLVALLATVRLYIAVSATVETFITHRYQPLFMAAFNLAVLLSCVIGLSGLVRRLT</sequence>
<evidence type="ECO:0000256" key="1">
    <source>
        <dbReference type="SAM" id="MobiDB-lite"/>
    </source>
</evidence>
<gene>
    <name evidence="4" type="ORF">EGD98_05930</name>
</gene>
<organism evidence="4 5">
    <name type="scientific">Haloarcula salinisoli</name>
    <dbReference type="NCBI Taxonomy" id="2487746"/>
    <lineage>
        <taxon>Archaea</taxon>
        <taxon>Methanobacteriati</taxon>
        <taxon>Methanobacteriota</taxon>
        <taxon>Stenosarchaea group</taxon>
        <taxon>Halobacteria</taxon>
        <taxon>Halobacteriales</taxon>
        <taxon>Haloarculaceae</taxon>
        <taxon>Haloarcula</taxon>
    </lineage>
</organism>
<accession>A0A8J7YBW4</accession>
<evidence type="ECO:0000313" key="4">
    <source>
        <dbReference type="EMBL" id="MBX0303210.1"/>
    </source>
</evidence>
<evidence type="ECO:0000259" key="3">
    <source>
        <dbReference type="Pfam" id="PF26256"/>
    </source>
</evidence>
<evidence type="ECO:0000256" key="2">
    <source>
        <dbReference type="SAM" id="Phobius"/>
    </source>
</evidence>
<evidence type="ECO:0000313" key="5">
    <source>
        <dbReference type="Proteomes" id="UP000783863"/>
    </source>
</evidence>
<dbReference type="RefSeq" id="WP_220587426.1">
    <property type="nucleotide sequence ID" value="NZ_RKLQ01000001.1"/>
</dbReference>
<keyword evidence="2" id="KW-1133">Transmembrane helix</keyword>
<proteinExistence type="predicted"/>
<dbReference type="Proteomes" id="UP000783863">
    <property type="component" value="Unassembled WGS sequence"/>
</dbReference>
<dbReference type="AlphaFoldDB" id="A0A8J7YBW4"/>
<comment type="caution">
    <text evidence="4">The sequence shown here is derived from an EMBL/GenBank/DDBJ whole genome shotgun (WGS) entry which is preliminary data.</text>
</comment>
<name>A0A8J7YBW4_9EURY</name>
<feature type="transmembrane region" description="Helical" evidence="2">
    <location>
        <begin position="72"/>
        <end position="96"/>
    </location>
</feature>
<keyword evidence="2" id="KW-0812">Transmembrane</keyword>
<reference evidence="4" key="1">
    <citation type="submission" date="2021-06" db="EMBL/GenBank/DDBJ databases">
        <title>Halomicroarcula sp. F24A a new haloarchaeum isolated from saline soil.</title>
        <authorList>
            <person name="Duran-Viseras A."/>
            <person name="Sanchez-Porro C."/>
            <person name="Ventosa A."/>
        </authorList>
    </citation>
    <scope>NUCLEOTIDE SEQUENCE</scope>
    <source>
        <strain evidence="4">F24A</strain>
    </source>
</reference>
<feature type="domain" description="DUF8060" evidence="3">
    <location>
        <begin position="3"/>
        <end position="99"/>
    </location>
</feature>
<dbReference type="InterPro" id="IPR058373">
    <property type="entry name" value="DUF8060"/>
</dbReference>